<evidence type="ECO:0000313" key="3">
    <source>
        <dbReference type="Proteomes" id="UP000029867"/>
    </source>
</evidence>
<dbReference type="VEuPathDB" id="FungiDB:C5L36_0A08660"/>
<reference evidence="3" key="1">
    <citation type="journal article" date="2014" name="Microb. Cell Fact.">
        <title>Exploiting Issatchenkia orientalis SD108 for succinic acid production.</title>
        <authorList>
            <person name="Xiao H."/>
            <person name="Shao Z."/>
            <person name="Jiang Y."/>
            <person name="Dole S."/>
            <person name="Zhao H."/>
        </authorList>
    </citation>
    <scope>NUCLEOTIDE SEQUENCE [LARGE SCALE GENOMIC DNA]</scope>
    <source>
        <strain evidence="3">SD108</strain>
    </source>
</reference>
<proteinExistence type="predicted"/>
<keyword evidence="4" id="KW-1185">Reference proteome</keyword>
<evidence type="ECO:0000313" key="1">
    <source>
        <dbReference type="EMBL" id="AWU74270.1"/>
    </source>
</evidence>
<organism evidence="2 3">
    <name type="scientific">Pichia kudriavzevii</name>
    <name type="common">Yeast</name>
    <name type="synonym">Issatchenkia orientalis</name>
    <dbReference type="NCBI Taxonomy" id="4909"/>
    <lineage>
        <taxon>Eukaryota</taxon>
        <taxon>Fungi</taxon>
        <taxon>Dikarya</taxon>
        <taxon>Ascomycota</taxon>
        <taxon>Saccharomycotina</taxon>
        <taxon>Pichiomycetes</taxon>
        <taxon>Pichiales</taxon>
        <taxon>Pichiaceae</taxon>
        <taxon>Pichia</taxon>
    </lineage>
</organism>
<evidence type="ECO:0000313" key="2">
    <source>
        <dbReference type="EMBL" id="KGK36370.1"/>
    </source>
</evidence>
<dbReference type="Proteomes" id="UP000029867">
    <property type="component" value="Unassembled WGS sequence"/>
</dbReference>
<protein>
    <submittedName>
        <fullName evidence="2">Uncharacterized protein</fullName>
    </submittedName>
</protein>
<dbReference type="RefSeq" id="XP_029319747.1">
    <property type="nucleotide sequence ID" value="XM_029463887.1"/>
</dbReference>
<dbReference type="EMBL" id="CP028773">
    <property type="protein sequence ID" value="AWU74270.1"/>
    <property type="molecule type" value="Genomic_DNA"/>
</dbReference>
<dbReference type="Proteomes" id="UP000249293">
    <property type="component" value="Chromosome 1"/>
</dbReference>
<reference evidence="1 4" key="3">
    <citation type="submission" date="2018-06" db="EMBL/GenBank/DDBJ databases">
        <title>Population genomics shows no distinction between pathogenic Candida krusei and environmental Pichia kudriavzevii: One species, four names.</title>
        <authorList>
            <person name="Douglass A.P."/>
            <person name="Offei B."/>
            <person name="Braun-Galleani S."/>
            <person name="Coughlan A.Y."/>
            <person name="Martos A."/>
            <person name="Ortiz-Merino R.A."/>
            <person name="Byrne K.P."/>
            <person name="Wolfe K.H."/>
        </authorList>
    </citation>
    <scope>NUCLEOTIDE SEQUENCE [LARGE SCALE GENOMIC DNA]</scope>
    <source>
        <strain evidence="1 4">CBS573</strain>
    </source>
</reference>
<sequence>MNINEERVSGKHLGLDTSRLFVQYLSDKTSRVIKKIQIVPDETMVQPEIRAIMAHEGRGIVTLQDELSGINEVLLSKSATRLMFNESFQYIYRTDQTSHVREDLKVASIVLLFMTPVDTHALKILWNCLRVDKEDVMEVFVIVAALLTCNYERTNKSSCLWELFKKLYVLILSSSWIVEPPECKSYEKLTRIPNLQGWLDRVSNFEICQFGCSTCLRSVLVHPRNYYACNLLRFLLSTCEDSGLKLHLIIQIIDFHNGEYDDYSLWMVVLDVCLDAKYRQMEYYREQRKMIDGRETTLPSLDVLRIYLKIKNCYTTSYGRFLTMLKLHYEFGLGLELETNLKNRVYSFEKAHGVVDIRKIEGPVNISSDALLKEEYEKALNIKRALCECQKNRKKHS</sequence>
<accession>A0A099NUV8</accession>
<dbReference type="OrthoDB" id="5358702at2759"/>
<dbReference type="HOGENOM" id="CLU_758866_0_0_1"/>
<gene>
    <name evidence="1" type="ORF">C5L36_0A08660</name>
    <name evidence="2" type="ORF">JL09_g4480</name>
</gene>
<dbReference type="EMBL" id="JQFK01000077">
    <property type="protein sequence ID" value="KGK36370.1"/>
    <property type="molecule type" value="Genomic_DNA"/>
</dbReference>
<dbReference type="AlphaFoldDB" id="A0A099NUV8"/>
<reference evidence="2" key="2">
    <citation type="submission" date="2014-08" db="EMBL/GenBank/DDBJ databases">
        <title>Exploiting Issatchenkia orientalis SD108 for Succinic Acid Production.</title>
        <authorList>
            <person name="Xiao H."/>
            <person name="Shao Z."/>
            <person name="Jiang Y."/>
            <person name="Dole S."/>
            <person name="Zhao H."/>
        </authorList>
    </citation>
    <scope>NUCLEOTIDE SEQUENCE [LARGE SCALE GENOMIC DNA]</scope>
    <source>
        <strain evidence="2">SD108</strain>
    </source>
</reference>
<dbReference type="GeneID" id="40381980"/>
<dbReference type="KEGG" id="pkz:C5L36_0A08660"/>
<name>A0A099NUV8_PICKU</name>
<evidence type="ECO:0000313" key="4">
    <source>
        <dbReference type="Proteomes" id="UP000249293"/>
    </source>
</evidence>